<keyword evidence="5" id="KW-0449">Lipoprotein</keyword>
<evidence type="ECO:0000313" key="7">
    <source>
        <dbReference type="EMBL" id="HIW00289.1"/>
    </source>
</evidence>
<keyword evidence="2" id="KW-1003">Cell membrane</keyword>
<protein>
    <submittedName>
        <fullName evidence="7">BMP family ABC transporter substrate-binding protein</fullName>
    </submittedName>
</protein>
<dbReference type="InterPro" id="IPR003760">
    <property type="entry name" value="PnrA-like"/>
</dbReference>
<dbReference type="Gene3D" id="3.40.50.2300">
    <property type="match status" value="2"/>
</dbReference>
<keyword evidence="4" id="KW-0472">Membrane</keyword>
<evidence type="ECO:0000313" key="8">
    <source>
        <dbReference type="Proteomes" id="UP000886752"/>
    </source>
</evidence>
<dbReference type="AlphaFoldDB" id="A0A9D1TPE3"/>
<dbReference type="Pfam" id="PF02608">
    <property type="entry name" value="Bmp"/>
    <property type="match status" value="1"/>
</dbReference>
<evidence type="ECO:0000256" key="3">
    <source>
        <dbReference type="ARBA" id="ARBA00022729"/>
    </source>
</evidence>
<accession>A0A9D1TPE3</accession>
<comment type="subcellular location">
    <subcellularLocation>
        <location evidence="1">Cell membrane</location>
    </subcellularLocation>
</comment>
<comment type="caution">
    <text evidence="7">The sequence shown here is derived from an EMBL/GenBank/DDBJ whole genome shotgun (WGS) entry which is preliminary data.</text>
</comment>
<dbReference type="GO" id="GO:0005886">
    <property type="term" value="C:plasma membrane"/>
    <property type="evidence" value="ECO:0007669"/>
    <property type="project" value="UniProtKB-SubCell"/>
</dbReference>
<name>A0A9D1TPE3_9BACT</name>
<keyword evidence="3" id="KW-0732">Signal</keyword>
<feature type="domain" description="ABC transporter substrate-binding protein PnrA-like" evidence="6">
    <location>
        <begin position="64"/>
        <end position="328"/>
    </location>
</feature>
<dbReference type="PANTHER" id="PTHR34296:SF2">
    <property type="entry name" value="ABC TRANSPORTER GUANOSINE-BINDING PROTEIN NUPN"/>
    <property type="match status" value="1"/>
</dbReference>
<dbReference type="PANTHER" id="PTHR34296">
    <property type="entry name" value="TRANSCRIPTIONAL ACTIVATOR PROTEIN MED"/>
    <property type="match status" value="1"/>
</dbReference>
<gene>
    <name evidence="7" type="ORF">H9894_03775</name>
</gene>
<proteinExistence type="predicted"/>
<evidence type="ECO:0000256" key="4">
    <source>
        <dbReference type="ARBA" id="ARBA00023136"/>
    </source>
</evidence>
<sequence length="373" mass="39845">MRPTAVKNYASNRPVPVFSRWSGKDPGLWSLALFLAVLALQLLLAATLVPGAAIASDAQKAPLKVALLLEDGADTNPAARLMKAGLARAAKQCRMQTFLVQAGPGTDKVALFRQAARECDLVLVAEPGLHAVLRSNAGNFRTTSFGCLDTSILGLRAANIMSITFDDAQPAFLAGAAAALLVKDTQRLGWLEAAETPAGNTMLAGFAAGATISKPGVRIVRRTDSVREPKALLDELAAQSVAVTVIAQGARTESFLLALKQTPLFGIGMDADMAPLAPGHVPFSIIKRFDRAVEELCLRKARGTFQGRETLVYSLKNGGTQLVINKDFAARAHVDVQTWSHVQRRIGELARELENGNISLEDKRVPTLCNCLD</sequence>
<reference evidence="7" key="2">
    <citation type="submission" date="2021-04" db="EMBL/GenBank/DDBJ databases">
        <authorList>
            <person name="Gilroy R."/>
        </authorList>
    </citation>
    <scope>NUCLEOTIDE SEQUENCE</scope>
    <source>
        <strain evidence="7">ChiHecec2B26-446</strain>
    </source>
</reference>
<evidence type="ECO:0000256" key="1">
    <source>
        <dbReference type="ARBA" id="ARBA00004236"/>
    </source>
</evidence>
<evidence type="ECO:0000256" key="2">
    <source>
        <dbReference type="ARBA" id="ARBA00022475"/>
    </source>
</evidence>
<evidence type="ECO:0000259" key="6">
    <source>
        <dbReference type="Pfam" id="PF02608"/>
    </source>
</evidence>
<dbReference type="Proteomes" id="UP000886752">
    <property type="component" value="Unassembled WGS sequence"/>
</dbReference>
<dbReference type="InterPro" id="IPR050957">
    <property type="entry name" value="BMP_lipoprotein"/>
</dbReference>
<organism evidence="7 8">
    <name type="scientific">Candidatus Desulfovibrio intestinipullorum</name>
    <dbReference type="NCBI Taxonomy" id="2838536"/>
    <lineage>
        <taxon>Bacteria</taxon>
        <taxon>Pseudomonadati</taxon>
        <taxon>Thermodesulfobacteriota</taxon>
        <taxon>Desulfovibrionia</taxon>
        <taxon>Desulfovibrionales</taxon>
        <taxon>Desulfovibrionaceae</taxon>
        <taxon>Desulfovibrio</taxon>
    </lineage>
</organism>
<reference evidence="7" key="1">
    <citation type="journal article" date="2021" name="PeerJ">
        <title>Extensive microbial diversity within the chicken gut microbiome revealed by metagenomics and culture.</title>
        <authorList>
            <person name="Gilroy R."/>
            <person name="Ravi A."/>
            <person name="Getino M."/>
            <person name="Pursley I."/>
            <person name="Horton D.L."/>
            <person name="Alikhan N.F."/>
            <person name="Baker D."/>
            <person name="Gharbi K."/>
            <person name="Hall N."/>
            <person name="Watson M."/>
            <person name="Adriaenssens E.M."/>
            <person name="Foster-Nyarko E."/>
            <person name="Jarju S."/>
            <person name="Secka A."/>
            <person name="Antonio M."/>
            <person name="Oren A."/>
            <person name="Chaudhuri R.R."/>
            <person name="La Ragione R."/>
            <person name="Hildebrand F."/>
            <person name="Pallen M.J."/>
        </authorList>
    </citation>
    <scope>NUCLEOTIDE SEQUENCE</scope>
    <source>
        <strain evidence="7">ChiHecec2B26-446</strain>
    </source>
</reference>
<dbReference type="EMBL" id="DXHV01000041">
    <property type="protein sequence ID" value="HIW00289.1"/>
    <property type="molecule type" value="Genomic_DNA"/>
</dbReference>
<evidence type="ECO:0000256" key="5">
    <source>
        <dbReference type="ARBA" id="ARBA00023288"/>
    </source>
</evidence>